<proteinExistence type="predicted"/>
<gene>
    <name evidence="1" type="ORF">BE08_35925</name>
</gene>
<comment type="caution">
    <text evidence="1">The sequence shown here is derived from an EMBL/GenBank/DDBJ whole genome shotgun (WGS) entry which is preliminary data.</text>
</comment>
<evidence type="ECO:0000313" key="2">
    <source>
        <dbReference type="Proteomes" id="UP000075420"/>
    </source>
</evidence>
<organism evidence="1 2">
    <name type="scientific">Sorangium cellulosum</name>
    <name type="common">Polyangium cellulosum</name>
    <dbReference type="NCBI Taxonomy" id="56"/>
    <lineage>
        <taxon>Bacteria</taxon>
        <taxon>Pseudomonadati</taxon>
        <taxon>Myxococcota</taxon>
        <taxon>Polyangia</taxon>
        <taxon>Polyangiales</taxon>
        <taxon>Polyangiaceae</taxon>
        <taxon>Sorangium</taxon>
    </lineage>
</organism>
<evidence type="ECO:0000313" key="1">
    <source>
        <dbReference type="EMBL" id="KYF54471.1"/>
    </source>
</evidence>
<dbReference type="EMBL" id="JELY01001826">
    <property type="protein sequence ID" value="KYF54471.1"/>
    <property type="molecule type" value="Genomic_DNA"/>
</dbReference>
<name>A0A150PFI6_SORCE</name>
<reference evidence="1 2" key="1">
    <citation type="submission" date="2014-02" db="EMBL/GenBank/DDBJ databases">
        <title>The small core and large imbalanced accessory genome model reveals a collaborative survival strategy of Sorangium cellulosum strains in nature.</title>
        <authorList>
            <person name="Han K."/>
            <person name="Peng R."/>
            <person name="Blom J."/>
            <person name="Li Y.-Z."/>
        </authorList>
    </citation>
    <scope>NUCLEOTIDE SEQUENCE [LARGE SCALE GENOMIC DNA]</scope>
    <source>
        <strain evidence="1 2">So0157-25</strain>
    </source>
</reference>
<dbReference type="AlphaFoldDB" id="A0A150PFI6"/>
<dbReference type="Proteomes" id="UP000075420">
    <property type="component" value="Unassembled WGS sequence"/>
</dbReference>
<protein>
    <submittedName>
        <fullName evidence="1">Uncharacterized protein</fullName>
    </submittedName>
</protein>
<accession>A0A150PFI6</accession>
<sequence>MVNKPIGLTEEAVMDVEEDVVELQLELDDLDSVVGGVRRGPVCTNGGTYIKIGNKGNKR</sequence>